<dbReference type="Gene3D" id="1.10.10.10">
    <property type="entry name" value="Winged helix-like DNA-binding domain superfamily/Winged helix DNA-binding domain"/>
    <property type="match status" value="1"/>
</dbReference>
<keyword evidence="5" id="KW-0804">Transcription</keyword>
<proteinExistence type="predicted"/>
<evidence type="ECO:0000313" key="10">
    <source>
        <dbReference type="EMBL" id="QOY52401.1"/>
    </source>
</evidence>
<organism evidence="10 11">
    <name type="scientific">Candidatus Sulfurimonas baltica</name>
    <dbReference type="NCBI Taxonomy" id="2740404"/>
    <lineage>
        <taxon>Bacteria</taxon>
        <taxon>Pseudomonadati</taxon>
        <taxon>Campylobacterota</taxon>
        <taxon>Epsilonproteobacteria</taxon>
        <taxon>Campylobacterales</taxon>
        <taxon>Sulfurimonadaceae</taxon>
        <taxon>Sulfurimonas</taxon>
    </lineage>
</organism>
<dbReference type="GO" id="GO:0005829">
    <property type="term" value="C:cytosol"/>
    <property type="evidence" value="ECO:0007669"/>
    <property type="project" value="TreeGrafter"/>
</dbReference>
<dbReference type="CDD" id="cd00156">
    <property type="entry name" value="REC"/>
    <property type="match status" value="1"/>
</dbReference>
<dbReference type="Proteomes" id="UP000593994">
    <property type="component" value="Chromosome"/>
</dbReference>
<dbReference type="PANTHER" id="PTHR48111">
    <property type="entry name" value="REGULATOR OF RPOS"/>
    <property type="match status" value="1"/>
</dbReference>
<evidence type="ECO:0000256" key="1">
    <source>
        <dbReference type="ARBA" id="ARBA00022553"/>
    </source>
</evidence>
<dbReference type="GO" id="GO:0000976">
    <property type="term" value="F:transcription cis-regulatory region binding"/>
    <property type="evidence" value="ECO:0007669"/>
    <property type="project" value="TreeGrafter"/>
</dbReference>
<feature type="modified residue" description="4-aspartylphosphate" evidence="6">
    <location>
        <position position="57"/>
    </location>
</feature>
<reference evidence="10 11" key="1">
    <citation type="submission" date="2020-05" db="EMBL/GenBank/DDBJ databases">
        <title>Sulfurimonas marisnigri, sp. nov., and Sulfurimonas baltica, sp. nov., manganese oxide reducing chemolithoautotrophs of the class Epsilonproteobacteria isolated from the pelagic redoxclines of the Black and Baltic Seas and emended description of the genus Sulfurimonas.</title>
        <authorList>
            <person name="Henkel J.V."/>
            <person name="Laudan C."/>
            <person name="Werner J."/>
            <person name="Neu T."/>
            <person name="Plewe S."/>
            <person name="Sproer C."/>
            <person name="Bunk B."/>
            <person name="Schulz-Vogt H.N."/>
        </authorList>
    </citation>
    <scope>NUCLEOTIDE SEQUENCE [LARGE SCALE GENOMIC DNA]</scope>
    <source>
        <strain evidence="10 11">GD2</strain>
    </source>
</reference>
<dbReference type="InterPro" id="IPR001789">
    <property type="entry name" value="Sig_transdc_resp-reg_receiver"/>
</dbReference>
<protein>
    <submittedName>
        <fullName evidence="10">Response regulator transcription factor</fullName>
    </submittedName>
</protein>
<feature type="domain" description="Response regulatory" evidence="8">
    <location>
        <begin position="8"/>
        <end position="122"/>
    </location>
</feature>
<dbReference type="InterPro" id="IPR001867">
    <property type="entry name" value="OmpR/PhoB-type_DNA-bd"/>
</dbReference>
<keyword evidence="11" id="KW-1185">Reference proteome</keyword>
<dbReference type="SMART" id="SM00448">
    <property type="entry name" value="REC"/>
    <property type="match status" value="1"/>
</dbReference>
<keyword evidence="4 7" id="KW-0238">DNA-binding</keyword>
<keyword evidence="2" id="KW-0902">Two-component regulatory system</keyword>
<evidence type="ECO:0000256" key="4">
    <source>
        <dbReference type="ARBA" id="ARBA00023125"/>
    </source>
</evidence>
<evidence type="ECO:0000256" key="6">
    <source>
        <dbReference type="PROSITE-ProRule" id="PRU00169"/>
    </source>
</evidence>
<name>A0A7S7LW13_9BACT</name>
<feature type="DNA-binding region" description="OmpR/PhoB-type" evidence="7">
    <location>
        <begin position="128"/>
        <end position="222"/>
    </location>
</feature>
<dbReference type="SMART" id="SM00862">
    <property type="entry name" value="Trans_reg_C"/>
    <property type="match status" value="1"/>
</dbReference>
<evidence type="ECO:0000256" key="7">
    <source>
        <dbReference type="PROSITE-ProRule" id="PRU01091"/>
    </source>
</evidence>
<feature type="domain" description="OmpR/PhoB-type" evidence="9">
    <location>
        <begin position="128"/>
        <end position="222"/>
    </location>
</feature>
<keyword evidence="3" id="KW-0805">Transcription regulation</keyword>
<gene>
    <name evidence="10" type="ORF">HUE88_01515</name>
</gene>
<dbReference type="InterPro" id="IPR016032">
    <property type="entry name" value="Sig_transdc_resp-reg_C-effctor"/>
</dbReference>
<dbReference type="PANTHER" id="PTHR48111:SF1">
    <property type="entry name" value="TWO-COMPONENT RESPONSE REGULATOR ORR33"/>
    <property type="match status" value="1"/>
</dbReference>
<evidence type="ECO:0000313" key="11">
    <source>
        <dbReference type="Proteomes" id="UP000593994"/>
    </source>
</evidence>
<dbReference type="AlphaFoldDB" id="A0A7S7LW13"/>
<evidence type="ECO:0000256" key="2">
    <source>
        <dbReference type="ARBA" id="ARBA00023012"/>
    </source>
</evidence>
<dbReference type="EMBL" id="CP054492">
    <property type="protein sequence ID" value="QOY52401.1"/>
    <property type="molecule type" value="Genomic_DNA"/>
</dbReference>
<dbReference type="Gene3D" id="3.40.50.2300">
    <property type="match status" value="1"/>
</dbReference>
<dbReference type="CDD" id="cd00383">
    <property type="entry name" value="trans_reg_C"/>
    <property type="match status" value="1"/>
</dbReference>
<dbReference type="SUPFAM" id="SSF46894">
    <property type="entry name" value="C-terminal effector domain of the bipartite response regulators"/>
    <property type="match status" value="1"/>
</dbReference>
<dbReference type="Pfam" id="PF00486">
    <property type="entry name" value="Trans_reg_C"/>
    <property type="match status" value="1"/>
</dbReference>
<dbReference type="KEGG" id="sbal:HUE88_01515"/>
<dbReference type="PROSITE" id="PS50110">
    <property type="entry name" value="RESPONSE_REGULATORY"/>
    <property type="match status" value="1"/>
</dbReference>
<dbReference type="SUPFAM" id="SSF52172">
    <property type="entry name" value="CheY-like"/>
    <property type="match status" value="1"/>
</dbReference>
<dbReference type="GO" id="GO:0000156">
    <property type="term" value="F:phosphorelay response regulator activity"/>
    <property type="evidence" value="ECO:0007669"/>
    <property type="project" value="TreeGrafter"/>
</dbReference>
<dbReference type="InterPro" id="IPR036388">
    <property type="entry name" value="WH-like_DNA-bd_sf"/>
</dbReference>
<evidence type="ECO:0000256" key="3">
    <source>
        <dbReference type="ARBA" id="ARBA00023015"/>
    </source>
</evidence>
<dbReference type="GO" id="GO:0006355">
    <property type="term" value="P:regulation of DNA-templated transcription"/>
    <property type="evidence" value="ECO:0007669"/>
    <property type="project" value="InterPro"/>
</dbReference>
<dbReference type="PROSITE" id="PS51755">
    <property type="entry name" value="OMPR_PHOB"/>
    <property type="match status" value="1"/>
</dbReference>
<dbReference type="GO" id="GO:0032993">
    <property type="term" value="C:protein-DNA complex"/>
    <property type="evidence" value="ECO:0007669"/>
    <property type="project" value="TreeGrafter"/>
</dbReference>
<dbReference type="InterPro" id="IPR011006">
    <property type="entry name" value="CheY-like_superfamily"/>
</dbReference>
<keyword evidence="1 6" id="KW-0597">Phosphoprotein</keyword>
<dbReference type="RefSeq" id="WP_194370415.1">
    <property type="nucleotide sequence ID" value="NZ_CP054492.1"/>
</dbReference>
<accession>A0A7S7LW13</accession>
<dbReference type="Pfam" id="PF00072">
    <property type="entry name" value="Response_reg"/>
    <property type="match status" value="1"/>
</dbReference>
<evidence type="ECO:0000259" key="9">
    <source>
        <dbReference type="PROSITE" id="PS51755"/>
    </source>
</evidence>
<dbReference type="InterPro" id="IPR039420">
    <property type="entry name" value="WalR-like"/>
</dbReference>
<evidence type="ECO:0000259" key="8">
    <source>
        <dbReference type="PROSITE" id="PS50110"/>
    </source>
</evidence>
<evidence type="ECO:0000256" key="5">
    <source>
        <dbReference type="ARBA" id="ARBA00023163"/>
    </source>
</evidence>
<sequence length="224" mass="25694">MDNLSGLNLLFLESNEEFAKNITEFLNIYFRQVFHSSSIKNALSILADNKIDVIITDVKLSDGSGLEFIQNIRRNGNNVHIVILSAFKNEEILLQAIPLNLLSYEIKPISYDNFMSLLEKISHVFEPKGIVCLSSKIKYDTRKKEFILHDKTIALTKKEILFIELLLKNNTEIVTHEMIQINVWQNKQMSDSAIKNLVLRLRKKIDAEFLTNIAGVGYKLSHSL</sequence>